<comment type="similarity">
    <text evidence="3">Belongs to the helicase family. SKI2 subfamily.</text>
</comment>
<comment type="caution">
    <text evidence="24">The sequence shown here is derived from an EMBL/GenBank/DDBJ whole genome shotgun (WGS) entry which is preliminary data.</text>
</comment>
<evidence type="ECO:0000256" key="4">
    <source>
        <dbReference type="ARBA" id="ARBA00022454"/>
    </source>
</evidence>
<evidence type="ECO:0000256" key="6">
    <source>
        <dbReference type="ARBA" id="ARBA00022763"/>
    </source>
</evidence>
<evidence type="ECO:0000256" key="21">
    <source>
        <dbReference type="SAM" id="MobiDB-lite"/>
    </source>
</evidence>
<accession>A0A7K8CSB5</accession>
<dbReference type="GO" id="GO:0003677">
    <property type="term" value="F:DNA binding"/>
    <property type="evidence" value="ECO:0007669"/>
    <property type="project" value="UniProtKB-KW"/>
</dbReference>
<dbReference type="InterPro" id="IPR048960">
    <property type="entry name" value="POLQ-like_helical"/>
</dbReference>
<dbReference type="Pfam" id="PF14520">
    <property type="entry name" value="HHH_5"/>
    <property type="match status" value="1"/>
</dbReference>
<protein>
    <recommendedName>
        <fullName evidence="18">Helicase POLQ-like</fullName>
        <ecNumber evidence="15">5.6.2.4</ecNumber>
    </recommendedName>
    <alternativeName>
        <fullName evidence="20">Mus308-like helicase</fullName>
    </alternativeName>
    <alternativeName>
        <fullName evidence="19">POLQ-like helicase</fullName>
    </alternativeName>
</protein>
<keyword evidence="7" id="KW-0378">Hydrolase</keyword>
<evidence type="ECO:0000256" key="20">
    <source>
        <dbReference type="ARBA" id="ARBA00076391"/>
    </source>
</evidence>
<gene>
    <name evidence="24" type="primary">Helq</name>
    <name evidence="24" type="ORF">EULNIG_R14335</name>
</gene>
<evidence type="ECO:0000256" key="5">
    <source>
        <dbReference type="ARBA" id="ARBA00022741"/>
    </source>
</evidence>
<dbReference type="PANTHER" id="PTHR47961">
    <property type="entry name" value="DNA POLYMERASE THETA, PUTATIVE (AFU_ORTHOLOGUE AFUA_1G05260)-RELATED"/>
    <property type="match status" value="1"/>
</dbReference>
<evidence type="ECO:0000256" key="14">
    <source>
        <dbReference type="ARBA" id="ARBA00034617"/>
    </source>
</evidence>
<proteinExistence type="inferred from homology"/>
<feature type="compositionally biased region" description="Acidic residues" evidence="21">
    <location>
        <begin position="52"/>
        <end position="62"/>
    </location>
</feature>
<dbReference type="SUPFAM" id="SSF46785">
    <property type="entry name" value="Winged helix' DNA-binding domain"/>
    <property type="match status" value="1"/>
</dbReference>
<feature type="region of interest" description="Disordered" evidence="21">
    <location>
        <begin position="1"/>
        <end position="65"/>
    </location>
</feature>
<dbReference type="Gene3D" id="1.10.150.20">
    <property type="entry name" value="5' to 3' exonuclease, C-terminal subdomain"/>
    <property type="match status" value="1"/>
</dbReference>
<evidence type="ECO:0000313" key="25">
    <source>
        <dbReference type="Proteomes" id="UP000540150"/>
    </source>
</evidence>
<evidence type="ECO:0000256" key="1">
    <source>
        <dbReference type="ARBA" id="ARBA00004123"/>
    </source>
</evidence>
<keyword evidence="5" id="KW-0547">Nucleotide-binding</keyword>
<keyword evidence="4" id="KW-0158">Chromosome</keyword>
<evidence type="ECO:0000256" key="18">
    <source>
        <dbReference type="ARBA" id="ARBA00069099"/>
    </source>
</evidence>
<comment type="catalytic activity">
    <reaction evidence="16">
        <text>ATP + H2O = ADP + phosphate + H(+)</text>
        <dbReference type="Rhea" id="RHEA:13065"/>
        <dbReference type="ChEBI" id="CHEBI:15377"/>
        <dbReference type="ChEBI" id="CHEBI:15378"/>
        <dbReference type="ChEBI" id="CHEBI:30616"/>
        <dbReference type="ChEBI" id="CHEBI:43474"/>
        <dbReference type="ChEBI" id="CHEBI:456216"/>
        <dbReference type="EC" id="5.6.2.4"/>
    </reaction>
</comment>
<evidence type="ECO:0000256" key="19">
    <source>
        <dbReference type="ARBA" id="ARBA00074990"/>
    </source>
</evidence>
<dbReference type="Proteomes" id="UP000540150">
    <property type="component" value="Unassembled WGS sequence"/>
</dbReference>
<keyword evidence="8 24" id="KW-0347">Helicase</keyword>
<keyword evidence="12" id="KW-0413">Isomerase</keyword>
<sequence length="1052" mass="117212">MAEPRLAVRRKSRSSSERKRSRAPVQPIAASSPVARKRPSSGGEGTPAEAPCGDDSEEDMFGDYDSFYGNDSLLAQVDDIEHKYLQDKNMDAKAAGEIVLGNLQSGIQQKEQDNFSASEDVIILKSDKEGACQKRDSDPADGDQELTESILDELPSSQLLYFGKMDELSSASRTSLVSKGRDECVNSSSDKIRGPSSFYAGAEHRNRPTDSSSHSKCVLFKTESLKDHLKSAMTGNAKAQTLQVSKTKQLKEAVLCEEIFVAKKTIESSSVDIGPFYGLPSKVKDLFRQLRGIETLYEWQHDCLMLESLQQRKNLIYSLPTGGGKTLVAEIIILQELLCRQKDVLMILPYVAIVQEKVWIQGLSSFGIELDFLVEEYAGSKGRFPPIKRRVKKSLYIATIEKGHALVNSLIETERIDDLGLVVVDELHMLGEGSRGAILEITLAKTLYTSKKTQIIGMSATLNNVGDLQKFLQAEYYTKDFRPVELKEYIKIRDTIYAVDSKTENGFAFSRLLNFKYSSSLEKADPDHIIALVTEVIPKYSCLIFCPTKKNCENVASMVCKYLKKEFRAHREKEKQDLIKNLKSIGNGTVCPVLKQTIPFGIAYHHGGLTNDERKSIEEAYSSGVLCLLACTATLAAGVNLPARRVILRAPYVANDFLKKNQYKQMVGRAGRAGIDSAGESILIVQEKDKHLVQDLVHSPLENCYSNLLLELTKGMQSLLLSLVGLKIAVTHEEVDSFMCCTLLGVQQQLLSKEKSLSEIIKDGLENLIEKGLLKGRISEKDHNSKCTLTITPLGKATYKGSIDLAYCNLLYRELKKGLEGLILESNLHLLYLATPYDLTSTCSPDWMIYLRQFNQLSAAEQKVADIVGVPESFITKKASGQAIRKNVDMAVVNRLYLTFVLYTLLKETNIWSVSEKFNMSRGYVQNLLSSAASFASCLLHFCEELEEFWVYKALLTELTKQLTYCVKTELIPLMEVAGVLEARAKQLYNAGYKTLAHLANANPETLVKMIEHLSRRQAKQIVSSAKMLLSEKAEALQDEVEELLKVPADIP</sequence>
<dbReference type="EC" id="5.6.2.4" evidence="15"/>
<feature type="non-terminal residue" evidence="24">
    <location>
        <position position="1052"/>
    </location>
</feature>
<evidence type="ECO:0000256" key="7">
    <source>
        <dbReference type="ARBA" id="ARBA00022801"/>
    </source>
</evidence>
<dbReference type="GO" id="GO:0016787">
    <property type="term" value="F:hydrolase activity"/>
    <property type="evidence" value="ECO:0007669"/>
    <property type="project" value="UniProtKB-KW"/>
</dbReference>
<organism evidence="24 25">
    <name type="scientific">Eulacestoma nigropectus</name>
    <name type="common">wattled ploughbill</name>
    <dbReference type="NCBI Taxonomy" id="461239"/>
    <lineage>
        <taxon>Eukaryota</taxon>
        <taxon>Metazoa</taxon>
        <taxon>Chordata</taxon>
        <taxon>Craniata</taxon>
        <taxon>Vertebrata</taxon>
        <taxon>Euteleostomi</taxon>
        <taxon>Archelosauria</taxon>
        <taxon>Archosauria</taxon>
        <taxon>Dinosauria</taxon>
        <taxon>Saurischia</taxon>
        <taxon>Theropoda</taxon>
        <taxon>Coelurosauria</taxon>
        <taxon>Aves</taxon>
        <taxon>Neognathae</taxon>
        <taxon>Neoaves</taxon>
        <taxon>Telluraves</taxon>
        <taxon>Australaves</taxon>
        <taxon>Passeriformes</taxon>
        <taxon>Corvoidea</taxon>
        <taxon>Pachycephalidae</taxon>
        <taxon>Eulacestoma</taxon>
    </lineage>
</organism>
<dbReference type="PROSITE" id="PS51192">
    <property type="entry name" value="HELICASE_ATP_BIND_1"/>
    <property type="match status" value="1"/>
</dbReference>
<dbReference type="FunFam" id="1.10.150.20:FF:000058">
    <property type="entry name" value="Helicase, POLQ like"/>
    <property type="match status" value="1"/>
</dbReference>
<dbReference type="InterPro" id="IPR027417">
    <property type="entry name" value="P-loop_NTPase"/>
</dbReference>
<dbReference type="Gene3D" id="3.40.50.300">
    <property type="entry name" value="P-loop containing nucleotide triphosphate hydrolases"/>
    <property type="match status" value="2"/>
</dbReference>
<evidence type="ECO:0000256" key="3">
    <source>
        <dbReference type="ARBA" id="ARBA00010140"/>
    </source>
</evidence>
<evidence type="ECO:0000259" key="22">
    <source>
        <dbReference type="PROSITE" id="PS51192"/>
    </source>
</evidence>
<evidence type="ECO:0000256" key="11">
    <source>
        <dbReference type="ARBA" id="ARBA00023204"/>
    </source>
</evidence>
<dbReference type="Pfam" id="PF21099">
    <property type="entry name" value="POLQ_helical"/>
    <property type="match status" value="1"/>
</dbReference>
<dbReference type="GO" id="GO:0005634">
    <property type="term" value="C:nucleus"/>
    <property type="evidence" value="ECO:0007669"/>
    <property type="project" value="UniProtKB-SubCell"/>
</dbReference>
<dbReference type="GO" id="GO:0006281">
    <property type="term" value="P:DNA repair"/>
    <property type="evidence" value="ECO:0007669"/>
    <property type="project" value="UniProtKB-KW"/>
</dbReference>
<evidence type="ECO:0000256" key="10">
    <source>
        <dbReference type="ARBA" id="ARBA00023125"/>
    </source>
</evidence>
<dbReference type="Gene3D" id="1.10.3380.20">
    <property type="match status" value="1"/>
</dbReference>
<keyword evidence="10" id="KW-0238">DNA-binding</keyword>
<keyword evidence="9" id="KW-0067">ATP-binding</keyword>
<keyword evidence="25" id="KW-1185">Reference proteome</keyword>
<evidence type="ECO:0000259" key="23">
    <source>
        <dbReference type="PROSITE" id="PS51194"/>
    </source>
</evidence>
<dbReference type="SUPFAM" id="SSF158702">
    <property type="entry name" value="Sec63 N-terminal domain-like"/>
    <property type="match status" value="1"/>
</dbReference>
<dbReference type="GO" id="GO:0005524">
    <property type="term" value="F:ATP binding"/>
    <property type="evidence" value="ECO:0007669"/>
    <property type="project" value="UniProtKB-KW"/>
</dbReference>
<dbReference type="InterPro" id="IPR050474">
    <property type="entry name" value="Hel308_SKI2-like"/>
</dbReference>
<comment type="subcellular location">
    <subcellularLocation>
        <location evidence="2">Chromosome</location>
    </subcellularLocation>
    <subcellularLocation>
        <location evidence="1">Nucleus</location>
    </subcellularLocation>
</comment>
<feature type="non-terminal residue" evidence="24">
    <location>
        <position position="1"/>
    </location>
</feature>
<dbReference type="Pfam" id="PF20470">
    <property type="entry name" value="HTH_61"/>
    <property type="match status" value="1"/>
</dbReference>
<dbReference type="PROSITE" id="PS51194">
    <property type="entry name" value="HELICASE_CTER"/>
    <property type="match status" value="1"/>
</dbReference>
<dbReference type="CDD" id="cd18795">
    <property type="entry name" value="SF2_C_Ski2"/>
    <property type="match status" value="1"/>
</dbReference>
<dbReference type="CDD" id="cd18026">
    <property type="entry name" value="DEXHc_POLQ-like"/>
    <property type="match status" value="1"/>
</dbReference>
<dbReference type="FunFam" id="3.40.50.300:FF:000813">
    <property type="entry name" value="helicase POLQ-like isoform X1"/>
    <property type="match status" value="1"/>
</dbReference>
<keyword evidence="6" id="KW-0227">DNA damage</keyword>
<dbReference type="SMART" id="SM00490">
    <property type="entry name" value="HELICc"/>
    <property type="match status" value="1"/>
</dbReference>
<dbReference type="InterPro" id="IPR046931">
    <property type="entry name" value="HTH_61"/>
</dbReference>
<evidence type="ECO:0000256" key="8">
    <source>
        <dbReference type="ARBA" id="ARBA00022806"/>
    </source>
</evidence>
<evidence type="ECO:0000256" key="15">
    <source>
        <dbReference type="ARBA" id="ARBA00034808"/>
    </source>
</evidence>
<keyword evidence="13" id="KW-0539">Nucleus</keyword>
<keyword evidence="11" id="KW-0234">DNA repair</keyword>
<reference evidence="24 25" key="1">
    <citation type="submission" date="2019-09" db="EMBL/GenBank/DDBJ databases">
        <title>Bird 10,000 Genomes (B10K) Project - Family phase.</title>
        <authorList>
            <person name="Zhang G."/>
        </authorList>
    </citation>
    <scope>NUCLEOTIDE SEQUENCE [LARGE SCALE GENOMIC DNA]</scope>
    <source>
        <strain evidence="24">B10K-DU-029-39</strain>
        <tissue evidence="24">Heart or muscle</tissue>
    </source>
</reference>
<feature type="domain" description="Helicase ATP-binding" evidence="22">
    <location>
        <begin position="306"/>
        <end position="480"/>
    </location>
</feature>
<evidence type="ECO:0000256" key="13">
    <source>
        <dbReference type="ARBA" id="ARBA00023242"/>
    </source>
</evidence>
<comment type="function">
    <text evidence="17">Single-stranded 3'-5' DNA helicase that plays a key role in homology-driven double-strand break (DSB) repair. Involved in different DSB repair mechanisms that are guided by annealing of extensive stretches of complementary bases at break ends, such as microhomology-mediated end-joining (MMEJ), single-strand annealing (SSA) or synthesis-dependent strand annealing (SDSA). Possesses both DNA unwinding and annealing activities. Forms a complex with RAD51, stimulating HELQ DNA helicase activity and ability to unwing DNA. Efficiently unwinds substrates containing 3' overhangs or a D-loop. In contrast, interaction with the replication protein A (RPA/RP-A) complex inhibits DNA unwinding by HELQ but strongly stimulates DNA strand annealing. Triggers displacement of RPA from single-stranded DNA to facilitate annealing of complementary sequences.</text>
</comment>
<dbReference type="InterPro" id="IPR001650">
    <property type="entry name" value="Helicase_C-like"/>
</dbReference>
<name>A0A7K8CSB5_9CORV</name>
<dbReference type="InterPro" id="IPR014001">
    <property type="entry name" value="Helicase_ATP-bd"/>
</dbReference>
<dbReference type="FunFam" id="1.10.3380.20:FF:000002">
    <property type="entry name" value="helicase POLQ-like isoform X1"/>
    <property type="match status" value="1"/>
</dbReference>
<dbReference type="FunFam" id="3.40.50.300:FF:001293">
    <property type="entry name" value="helicase POLQ-like isoform X5"/>
    <property type="match status" value="1"/>
</dbReference>
<evidence type="ECO:0000256" key="16">
    <source>
        <dbReference type="ARBA" id="ARBA00048988"/>
    </source>
</evidence>
<dbReference type="EMBL" id="VZTE01001190">
    <property type="protein sequence ID" value="NXB29857.1"/>
    <property type="molecule type" value="Genomic_DNA"/>
</dbReference>
<dbReference type="OrthoDB" id="2320933at2759"/>
<evidence type="ECO:0000256" key="17">
    <source>
        <dbReference type="ARBA" id="ARBA00053573"/>
    </source>
</evidence>
<dbReference type="InterPro" id="IPR036390">
    <property type="entry name" value="WH_DNA-bd_sf"/>
</dbReference>
<evidence type="ECO:0000256" key="9">
    <source>
        <dbReference type="ARBA" id="ARBA00022840"/>
    </source>
</evidence>
<dbReference type="GO" id="GO:0005694">
    <property type="term" value="C:chromosome"/>
    <property type="evidence" value="ECO:0007669"/>
    <property type="project" value="UniProtKB-SubCell"/>
</dbReference>
<evidence type="ECO:0000313" key="24">
    <source>
        <dbReference type="EMBL" id="NXB29857.1"/>
    </source>
</evidence>
<dbReference type="SUPFAM" id="SSF52540">
    <property type="entry name" value="P-loop containing nucleoside triphosphate hydrolases"/>
    <property type="match status" value="1"/>
</dbReference>
<evidence type="ECO:0000256" key="12">
    <source>
        <dbReference type="ARBA" id="ARBA00023235"/>
    </source>
</evidence>
<dbReference type="SMART" id="SM00487">
    <property type="entry name" value="DEXDc"/>
    <property type="match status" value="1"/>
</dbReference>
<comment type="catalytic activity">
    <reaction evidence="14">
        <text>Couples ATP hydrolysis with the unwinding of duplex DNA by translocating in the 3'-5' direction.</text>
        <dbReference type="EC" id="5.6.2.4"/>
    </reaction>
</comment>
<dbReference type="GO" id="GO:0043138">
    <property type="term" value="F:3'-5' DNA helicase activity"/>
    <property type="evidence" value="ECO:0007669"/>
    <property type="project" value="UniProtKB-EC"/>
</dbReference>
<dbReference type="Pfam" id="PF00270">
    <property type="entry name" value="DEAD"/>
    <property type="match status" value="1"/>
</dbReference>
<dbReference type="AlphaFoldDB" id="A0A7K8CSB5"/>
<evidence type="ECO:0000256" key="2">
    <source>
        <dbReference type="ARBA" id="ARBA00004286"/>
    </source>
</evidence>
<dbReference type="InterPro" id="IPR011545">
    <property type="entry name" value="DEAD/DEAH_box_helicase_dom"/>
</dbReference>
<feature type="domain" description="Helicase C-terminal" evidence="23">
    <location>
        <begin position="532"/>
        <end position="720"/>
    </location>
</feature>
<dbReference type="Pfam" id="PF00271">
    <property type="entry name" value="Helicase_C"/>
    <property type="match status" value="1"/>
</dbReference>
<dbReference type="PANTHER" id="PTHR47961:SF12">
    <property type="entry name" value="HELICASE POLQ-LIKE"/>
    <property type="match status" value="1"/>
</dbReference>